<dbReference type="SUPFAM" id="SSF51905">
    <property type="entry name" value="FAD/NAD(P)-binding domain"/>
    <property type="match status" value="2"/>
</dbReference>
<dbReference type="PROSITE" id="PS50176">
    <property type="entry name" value="ARM_REPEAT"/>
    <property type="match status" value="2"/>
</dbReference>
<dbReference type="InterPro" id="IPR031656">
    <property type="entry name" value="DAO_C"/>
</dbReference>
<feature type="compositionally biased region" description="Polar residues" evidence="21">
    <location>
        <begin position="575"/>
        <end position="592"/>
    </location>
</feature>
<dbReference type="Pfam" id="PF00225">
    <property type="entry name" value="Kinesin"/>
    <property type="match status" value="1"/>
</dbReference>
<dbReference type="SUPFAM" id="SSF54373">
    <property type="entry name" value="FAD-linked reductases, C-terminal domain"/>
    <property type="match status" value="2"/>
</dbReference>
<dbReference type="GO" id="GO:0007018">
    <property type="term" value="P:microtubule-based movement"/>
    <property type="evidence" value="ECO:0007669"/>
    <property type="project" value="InterPro"/>
</dbReference>
<evidence type="ECO:0000256" key="10">
    <source>
        <dbReference type="ARBA" id="ARBA00022741"/>
    </source>
</evidence>
<gene>
    <name evidence="23" type="ORF">HYC85_000589</name>
</gene>
<dbReference type="Gene3D" id="3.40.850.10">
    <property type="entry name" value="Kinesin motor domain"/>
    <property type="match status" value="1"/>
</dbReference>
<dbReference type="PANTHER" id="PTHR11985">
    <property type="entry name" value="GLYCEROL-3-PHOSPHATE DEHYDROGENASE"/>
    <property type="match status" value="1"/>
</dbReference>
<evidence type="ECO:0000256" key="16">
    <source>
        <dbReference type="ARBA" id="ARBA00023128"/>
    </source>
</evidence>
<evidence type="ECO:0000256" key="18">
    <source>
        <dbReference type="PROSITE-ProRule" id="PRU00259"/>
    </source>
</evidence>
<dbReference type="GO" id="GO:0008017">
    <property type="term" value="F:microtubule binding"/>
    <property type="evidence" value="ECO:0007669"/>
    <property type="project" value="InterPro"/>
</dbReference>
<proteinExistence type="inferred from homology"/>
<comment type="caution">
    <text evidence="23">The sequence shown here is derived from an EMBL/GenBank/DDBJ whole genome shotgun (WGS) entry which is preliminary data.</text>
</comment>
<dbReference type="InterPro" id="IPR019821">
    <property type="entry name" value="Kinesin_motor_CS"/>
</dbReference>
<dbReference type="InterPro" id="IPR000447">
    <property type="entry name" value="G3P_DH_FAD-dep"/>
</dbReference>
<keyword evidence="16" id="KW-0496">Mitochondrion</keyword>
<evidence type="ECO:0000256" key="7">
    <source>
        <dbReference type="ARBA" id="ARBA00013029"/>
    </source>
</evidence>
<dbReference type="SMART" id="SM00129">
    <property type="entry name" value="KISc"/>
    <property type="match status" value="1"/>
</dbReference>
<dbReference type="InterPro" id="IPR038299">
    <property type="entry name" value="DAO_C_sf"/>
</dbReference>
<dbReference type="PROSITE" id="PS00977">
    <property type="entry name" value="FAD_G3PDH_1"/>
    <property type="match status" value="1"/>
</dbReference>
<dbReference type="Gene3D" id="1.10.8.870">
    <property type="entry name" value="Alpha-glycerophosphate oxidase, cap domain"/>
    <property type="match status" value="1"/>
</dbReference>
<feature type="repeat" description="ARM" evidence="18">
    <location>
        <begin position="1255"/>
        <end position="1297"/>
    </location>
</feature>
<keyword evidence="13" id="KW-0156">Chromatin regulator</keyword>
<comment type="cofactor">
    <cofactor evidence="1">
        <name>FAD</name>
        <dbReference type="ChEBI" id="CHEBI:57692"/>
    </cofactor>
</comment>
<evidence type="ECO:0000256" key="19">
    <source>
        <dbReference type="PROSITE-ProRule" id="PRU00283"/>
    </source>
</evidence>
<dbReference type="InterPro" id="IPR036961">
    <property type="entry name" value="Kinesin_motor_dom_sf"/>
</dbReference>
<keyword evidence="12 19" id="KW-0067">ATP-binding</keyword>
<dbReference type="Pfam" id="PF16901">
    <property type="entry name" value="DAO_C"/>
    <property type="match status" value="2"/>
</dbReference>
<dbReference type="Pfam" id="PF04433">
    <property type="entry name" value="SWIRM"/>
    <property type="match status" value="1"/>
</dbReference>
<feature type="domain" description="Kinesin motor" evidence="22">
    <location>
        <begin position="586"/>
        <end position="934"/>
    </location>
</feature>
<dbReference type="InterPro" id="IPR009057">
    <property type="entry name" value="Homeodomain-like_sf"/>
</dbReference>
<keyword evidence="15" id="KW-0560">Oxidoreductase</keyword>
<dbReference type="InterPro" id="IPR006076">
    <property type="entry name" value="FAD-dep_OxRdtase"/>
</dbReference>
<keyword evidence="8" id="KW-0285">Flavoprotein</keyword>
<keyword evidence="20" id="KW-0175">Coiled coil</keyword>
<dbReference type="GO" id="GO:0005524">
    <property type="term" value="F:ATP binding"/>
    <property type="evidence" value="ECO:0007669"/>
    <property type="project" value="UniProtKB-UniRule"/>
</dbReference>
<keyword evidence="9" id="KW-0677">Repeat</keyword>
<comment type="similarity">
    <text evidence="4">Belongs to the FAD-dependent glycerol-3-phosphate dehydrogenase family.</text>
</comment>
<comment type="similarity">
    <text evidence="6">Belongs to the TRAFAC class myosin-kinesin ATPase superfamily. Kinesin family. Ungrouped subfamily.</text>
</comment>
<evidence type="ECO:0000259" key="22">
    <source>
        <dbReference type="PROSITE" id="PS50067"/>
    </source>
</evidence>
<sequence length="2631" mass="291108">NANFLYFILFFYNYFRKSRLQNSWIHISETSIAMATFIRLHRFRAAAAVAVASGGIYACLRDPSVSAADRGGPALEAVQRKIADPYAVLPPRTVQESALIGSSPANPLDILVVGGGATGCGAALDAATRGLRVGLVEREDFSSGTSSRSTKLIHGGVRYLEKAVFNLDYGQLKLVFHALEERKQVIENAPHLCNALPCMTPCFNWFEAVYFWMGLKLYDLVAGPRLLHLSRYYSAQESVELFPTLARKGKDRTLKGTVVYYDGQMNDSRVNVGLACTAALAGAAVLNHAEVISFLKDEGSDRIIGAHIRDNLTGKEFDTYAKVVVNAAGPFCDSVRKMADNDAKPMICPSSGVHIVLPDYYSPEGMGLIVPKTKDGRVVFMLPWLGRTVAGTTDSSTTITMLPEPNEDEIEFILDAICDYLNVKVRRVDVLSAWSGIRPLATDPRAKNTESISRDHVVCEDYPGLVTITGGKWTTYRSMAEDAVDTAIKSGKLSPTNKCLTYNLHLIGGDGYDPASFTVLAQQYVRMKKSYSGKVVPGVMDTATAKHLSHAYGTLAEQVAAIAQRSERQHIPHGRSSSALSRSVDGQQTNLSVRPKPPASRRSSDLDQEMQRIFFQMLILLIVLKYNQRLKLKKNNWNSESYRFDEVFSESASQRRVYEVVAKPVVESVLNGYNGTVMAYGQTGTGKTYTLGRLGKDDASERGIMVRAMEDILANASPVSDNIEVSYLQLYLEYIQDLLAPEKINIPIVEDPKTGEVTLPGAVVVKIRDLDHFFQLLQTGEANRHAANTKMNTESSRSHAILMVGHEDNDAPFHEKNSKRDLSNGHGIPTVRKSKLLIVDLAGSERLDKSGSEGRLLEEAKFINLSLTSLGKCINALAENSPHIPIRDSKLTRLLRDSFGGSARTSLIVTIGPSSRHHAETSSTIMFGQRAMKVVNVLKLKEEFDYESFCRKLENQVEHLTVEIDRQQKLRDNDRVEMEKNLRECQKSFAESEKSLVTSLKDHNDFMHDEVEHLEMSLKHSKQYQLDSSTYQKVLADTTQMYEKKIAELMKQLEEQQAHSESAEEQLDVMKKLLSDHQKTMQQYQKENSTYQKALSDTTQMYEKKIAELKQELDDGHARFKGVEEGLDMTKMQLRDLQNSNQIQGQKVIDELRLKLQESHQLRQKTVNELDSLKAEYKVQLSDKATLKEELNAVTQSLLIEEKQRKAFETELLKSKMLVPENHDDFEDKKSYMKENMVKPLGLHKSNQSRETISVGLEKILQLLTSGDIDVQIHAVKVVANLAAEDINQEKIVEEGGLDALLMLLRSSQNATILRVASGAIANLAMNEANQSLIMNKGGARLLANTTSKTDDPQTLRMVAGAIANLCGNEKLHVMLREDGGIKALLGMVRSGNSDVIAQVARGIANFAKCESRGIVQGHRRGRSVLMGDGVLTWLIANSNSASTSSRRHIELALCHLAQNEDNARDFISSGGAKELARISVESTREDIRNLAKKTLKSNSTFKAEMHAEWYEDEVYHHIPYFPNSAINPSNGQLSIPSSSVPIIKPNVENYVSSNVSYANPNFLTQIVPDVSDEIIVINKEATSEALIALTSGFPADTLTDEEIDAGVVSVVGGIEQVNYILIRNHIITRWRENEMFVDVIPSHCSKLLDSAYNYLVSHGYINFGVAPAIKEKIPSEPNKSNVIIIGAGLAGLAAARQLMRLGFKVTVLEGRKRAGGRVYTMKMEGGSKVASADLGGSVLTGTLGNPLGILARQLAYPLHKVRDKCPLYNLDGKPVDPDMDSKVETAFNRLLDKASRLRQLMGEVSQDVSLGAALETFRQVYGDAVNTEEMNLFNWHLANLEYANAGLLSKLSLAFWDQDDPYDMGGDHCFLPGGNGRLVHALAENVPILYEKTVHTIRYTSDGVQVVVGNQVFEGDMVLCTVSLGVLKSGSIKFIPELPQRKLDGIKRLGFGLLNKVAMLFPHVFWGTDLDTFGHLTDDPSRRGEFFLFYSYATVAGGPLLIALVAGEAAHNFESMPPTDAVTQVLRILKGVYEPKGIDVPEPIQTVCTRWGTDPFSLGSYSNVAVGASGDDYDILAENVGDGRVFFAGEATTRRYPATMHGAFLSGLREAANMAHYATVRALKQKVEKSPSKNAHSCASLLADLFREPDLEFGSFSVIFGNNAADSQSTAVLRVTFSGPRKKNHEGPKTDQSYSNKLLFQQLQSHFNQRQEFHVYTLLSRQQVLELREVRGGDEMRLNYLSERLGVKLIGRKGLGPTADSVIASIKAERANHKSASTSLTVKSGISKPKSATSKQKLVRKAKVMRFNNESTPPKLGGGAMVVANGIGSLSSPNQNLGSKIVGNSSSSAPSDHHCHQVLEGMLVHNINKCNVHRTMDQEFDWDLLSMAEDAVDTAIKSGKLSPTNKCLTYNLRLIGGDGYDPASFTVLAQQYVCMKKSYSGKVVPGVDTATAKHLSHAYGTLAERVAAIAQNEHLGKRLAHGYPFLEAEVAYCARHEYCESAVDFIARRSQLAFLDTDAAGRALSSIIHILAAEHNWNKSRQKQKVQKATEFLKTFKSSKNAQFHDGKHNYQLGFLWFIFPFFRNIRLCLDLDLIKSGFTRISPDMQIENFIFYFLIKKNQALTLWMDIF</sequence>
<organism evidence="23 24">
    <name type="scientific">Camellia sinensis</name>
    <name type="common">Tea plant</name>
    <name type="synonym">Thea sinensis</name>
    <dbReference type="NCBI Taxonomy" id="4442"/>
    <lineage>
        <taxon>Eukaryota</taxon>
        <taxon>Viridiplantae</taxon>
        <taxon>Streptophyta</taxon>
        <taxon>Embryophyta</taxon>
        <taxon>Tracheophyta</taxon>
        <taxon>Spermatophyta</taxon>
        <taxon>Magnoliopsida</taxon>
        <taxon>eudicotyledons</taxon>
        <taxon>Gunneridae</taxon>
        <taxon>Pentapetalae</taxon>
        <taxon>asterids</taxon>
        <taxon>Ericales</taxon>
        <taxon>Theaceae</taxon>
        <taxon>Camellia</taxon>
    </lineage>
</organism>
<dbReference type="Gene3D" id="1.10.10.10">
    <property type="entry name" value="Winged helix-like DNA-binding domain superfamily/Winged helix DNA-binding domain"/>
    <property type="match status" value="1"/>
</dbReference>
<dbReference type="Gene3D" id="3.30.9.10">
    <property type="entry name" value="D-Amino Acid Oxidase, subunit A, domain 2"/>
    <property type="match status" value="1"/>
</dbReference>
<dbReference type="InterPro" id="IPR036388">
    <property type="entry name" value="WH-like_DNA-bd_sf"/>
</dbReference>
<dbReference type="Pfam" id="PF01266">
    <property type="entry name" value="DAO"/>
    <property type="match status" value="1"/>
</dbReference>
<dbReference type="Pfam" id="PF01593">
    <property type="entry name" value="Amino_oxidase"/>
    <property type="match status" value="1"/>
</dbReference>
<dbReference type="PRINTS" id="PR00380">
    <property type="entry name" value="KINESINHEAVY"/>
</dbReference>
<dbReference type="GO" id="GO:0004368">
    <property type="term" value="F:glycerol-3-phosphate dehydrogenase (quinone) activity"/>
    <property type="evidence" value="ECO:0007669"/>
    <property type="project" value="UniProtKB-EC"/>
</dbReference>
<dbReference type="FunFam" id="1.10.8.870:FF:000004">
    <property type="entry name" value="Glycerol-3-phosphate dehydrogenase"/>
    <property type="match status" value="1"/>
</dbReference>
<feature type="repeat" description="ARM" evidence="18">
    <location>
        <begin position="1296"/>
        <end position="1339"/>
    </location>
</feature>
<dbReference type="Gene3D" id="3.50.50.60">
    <property type="entry name" value="FAD/NAD(P)-binding domain"/>
    <property type="match status" value="2"/>
</dbReference>
<dbReference type="SUPFAM" id="SSF46689">
    <property type="entry name" value="Homeodomain-like"/>
    <property type="match status" value="1"/>
</dbReference>
<dbReference type="SUPFAM" id="SSF48371">
    <property type="entry name" value="ARM repeat"/>
    <property type="match status" value="1"/>
</dbReference>
<dbReference type="Proteomes" id="UP000593564">
    <property type="component" value="Unassembled WGS sequence"/>
</dbReference>
<dbReference type="InterPro" id="IPR027417">
    <property type="entry name" value="P-loop_NTPase"/>
</dbReference>
<dbReference type="InterPro" id="IPR007526">
    <property type="entry name" value="SWIRM"/>
</dbReference>
<keyword evidence="11" id="KW-0274">FAD</keyword>
<dbReference type="PANTHER" id="PTHR11985:SF15">
    <property type="entry name" value="GLYCEROL-3-PHOSPHATE DEHYDROGENASE, MITOCHONDRIAL"/>
    <property type="match status" value="1"/>
</dbReference>
<dbReference type="EC" id="1.1.5.3" evidence="7"/>
<name>A0A7J7I2Y5_CAMSI</name>
<dbReference type="GO" id="GO:0003777">
    <property type="term" value="F:microtubule motor activity"/>
    <property type="evidence" value="ECO:0007669"/>
    <property type="project" value="InterPro"/>
</dbReference>
<dbReference type="InterPro" id="IPR000225">
    <property type="entry name" value="Armadillo"/>
</dbReference>
<dbReference type="EMBL" id="JACBKZ010000001">
    <property type="protein sequence ID" value="KAF5959380.1"/>
    <property type="molecule type" value="Genomic_DNA"/>
</dbReference>
<keyword evidence="24" id="KW-1185">Reference proteome</keyword>
<evidence type="ECO:0000313" key="23">
    <source>
        <dbReference type="EMBL" id="KAF5959380.1"/>
    </source>
</evidence>
<dbReference type="PROSITE" id="PS00978">
    <property type="entry name" value="FAD_G3PDH_2"/>
    <property type="match status" value="1"/>
</dbReference>
<feature type="region of interest" description="Disordered" evidence="21">
    <location>
        <begin position="564"/>
        <end position="605"/>
    </location>
</feature>
<comment type="pathway">
    <text evidence="3">Polyol metabolism; glycerol degradation via glycerol kinase pathway; glycerone phosphate from sn-glycerol 3-phosphate (anaerobic route): step 1/1.</text>
</comment>
<evidence type="ECO:0000256" key="3">
    <source>
        <dbReference type="ARBA" id="ARBA00005157"/>
    </source>
</evidence>
<dbReference type="InterPro" id="IPR016024">
    <property type="entry name" value="ARM-type_fold"/>
</dbReference>
<dbReference type="Pfam" id="PF00514">
    <property type="entry name" value="Arm"/>
    <property type="match status" value="1"/>
</dbReference>
<feature type="non-terminal residue" evidence="23">
    <location>
        <position position="2631"/>
    </location>
</feature>
<dbReference type="PROSITE" id="PS00411">
    <property type="entry name" value="KINESIN_MOTOR_1"/>
    <property type="match status" value="1"/>
</dbReference>
<evidence type="ECO:0000256" key="21">
    <source>
        <dbReference type="SAM" id="MobiDB-lite"/>
    </source>
</evidence>
<dbReference type="InterPro" id="IPR036188">
    <property type="entry name" value="FAD/NAD-bd_sf"/>
</dbReference>
<dbReference type="CDD" id="cd00106">
    <property type="entry name" value="KISc"/>
    <property type="match status" value="1"/>
</dbReference>
<dbReference type="GO" id="GO:0006072">
    <property type="term" value="P:glycerol-3-phosphate metabolic process"/>
    <property type="evidence" value="ECO:0007669"/>
    <property type="project" value="InterPro"/>
</dbReference>
<comment type="similarity">
    <text evidence="5">Belongs to the disease resistance NB-LRR family.</text>
</comment>
<evidence type="ECO:0000256" key="9">
    <source>
        <dbReference type="ARBA" id="ARBA00022737"/>
    </source>
</evidence>
<dbReference type="InterPro" id="IPR002937">
    <property type="entry name" value="Amino_oxidase"/>
</dbReference>
<feature type="binding site" evidence="19">
    <location>
        <begin position="681"/>
        <end position="688"/>
    </location>
    <ligand>
        <name>ATP</name>
        <dbReference type="ChEBI" id="CHEBI:30616"/>
    </ligand>
</feature>
<evidence type="ECO:0000256" key="1">
    <source>
        <dbReference type="ARBA" id="ARBA00001974"/>
    </source>
</evidence>
<keyword evidence="14" id="KW-0809">Transit peptide</keyword>
<evidence type="ECO:0000256" key="4">
    <source>
        <dbReference type="ARBA" id="ARBA00007330"/>
    </source>
</evidence>
<comment type="subcellular location">
    <subcellularLocation>
        <location evidence="2">Mitochondrion</location>
    </subcellularLocation>
</comment>
<evidence type="ECO:0000256" key="12">
    <source>
        <dbReference type="ARBA" id="ARBA00022840"/>
    </source>
</evidence>
<dbReference type="GO" id="GO:0005739">
    <property type="term" value="C:mitochondrion"/>
    <property type="evidence" value="ECO:0007669"/>
    <property type="project" value="UniProtKB-SubCell"/>
</dbReference>
<evidence type="ECO:0000256" key="14">
    <source>
        <dbReference type="ARBA" id="ARBA00022946"/>
    </source>
</evidence>
<reference evidence="23 24" key="2">
    <citation type="submission" date="2020-07" db="EMBL/GenBank/DDBJ databases">
        <title>Genome assembly of wild tea tree DASZ reveals pedigree and selection history of tea varieties.</title>
        <authorList>
            <person name="Zhang W."/>
        </authorList>
    </citation>
    <scope>NUCLEOTIDE SEQUENCE [LARGE SCALE GENOMIC DNA]</scope>
    <source>
        <strain evidence="24">cv. G240</strain>
        <tissue evidence="23">Leaf</tissue>
    </source>
</reference>
<reference evidence="24" key="1">
    <citation type="journal article" date="2020" name="Nat. Commun.">
        <title>Genome assembly of wild tea tree DASZ reveals pedigree and selection history of tea varieties.</title>
        <authorList>
            <person name="Zhang W."/>
            <person name="Zhang Y."/>
            <person name="Qiu H."/>
            <person name="Guo Y."/>
            <person name="Wan H."/>
            <person name="Zhang X."/>
            <person name="Scossa F."/>
            <person name="Alseekh S."/>
            <person name="Zhang Q."/>
            <person name="Wang P."/>
            <person name="Xu L."/>
            <person name="Schmidt M.H."/>
            <person name="Jia X."/>
            <person name="Li D."/>
            <person name="Zhu A."/>
            <person name="Guo F."/>
            <person name="Chen W."/>
            <person name="Ni D."/>
            <person name="Usadel B."/>
            <person name="Fernie A.R."/>
            <person name="Wen W."/>
        </authorList>
    </citation>
    <scope>NUCLEOTIDE SEQUENCE [LARGE SCALE GENOMIC DNA]</scope>
    <source>
        <strain evidence="24">cv. G240</strain>
    </source>
</reference>
<evidence type="ECO:0000256" key="20">
    <source>
        <dbReference type="SAM" id="Coils"/>
    </source>
</evidence>
<evidence type="ECO:0000256" key="5">
    <source>
        <dbReference type="ARBA" id="ARBA00008894"/>
    </source>
</evidence>
<evidence type="ECO:0000256" key="6">
    <source>
        <dbReference type="ARBA" id="ARBA00010103"/>
    </source>
</evidence>
<dbReference type="Gene3D" id="3.90.660.10">
    <property type="match status" value="1"/>
</dbReference>
<evidence type="ECO:0000313" key="24">
    <source>
        <dbReference type="Proteomes" id="UP000593564"/>
    </source>
</evidence>
<accession>A0A7J7I2Y5</accession>
<feature type="coiled-coil region" evidence="20">
    <location>
        <begin position="1039"/>
        <end position="1112"/>
    </location>
</feature>
<keyword evidence="17 19" id="KW-0505">Motor protein</keyword>
<protein>
    <recommendedName>
        <fullName evidence="7">glycerol-3-phosphate dehydrogenase</fullName>
        <ecNumber evidence="7">1.1.5.3</ecNumber>
    </recommendedName>
</protein>
<dbReference type="Gene3D" id="1.25.10.10">
    <property type="entry name" value="Leucine-rich Repeat Variant"/>
    <property type="match status" value="1"/>
</dbReference>
<dbReference type="SMART" id="SM00185">
    <property type="entry name" value="ARM"/>
    <property type="match status" value="4"/>
</dbReference>
<feature type="coiled-coil region" evidence="20">
    <location>
        <begin position="1156"/>
        <end position="1190"/>
    </location>
</feature>
<dbReference type="SUPFAM" id="SSF52540">
    <property type="entry name" value="P-loop containing nucleoside triphosphate hydrolases"/>
    <property type="match status" value="1"/>
</dbReference>
<evidence type="ECO:0000256" key="8">
    <source>
        <dbReference type="ARBA" id="ARBA00022630"/>
    </source>
</evidence>
<evidence type="ECO:0000256" key="2">
    <source>
        <dbReference type="ARBA" id="ARBA00004173"/>
    </source>
</evidence>
<dbReference type="PROSITE" id="PS50067">
    <property type="entry name" value="KINESIN_MOTOR_2"/>
    <property type="match status" value="1"/>
</dbReference>
<dbReference type="InterPro" id="IPR011989">
    <property type="entry name" value="ARM-like"/>
</dbReference>
<dbReference type="InterPro" id="IPR001752">
    <property type="entry name" value="Kinesin_motor_dom"/>
</dbReference>
<evidence type="ECO:0000256" key="11">
    <source>
        <dbReference type="ARBA" id="ARBA00022827"/>
    </source>
</evidence>
<evidence type="ECO:0000256" key="17">
    <source>
        <dbReference type="ARBA" id="ARBA00023175"/>
    </source>
</evidence>
<keyword evidence="10 19" id="KW-0547">Nucleotide-binding</keyword>
<dbReference type="GO" id="GO:0006325">
    <property type="term" value="P:chromatin organization"/>
    <property type="evidence" value="ECO:0007669"/>
    <property type="project" value="UniProtKB-KW"/>
</dbReference>
<evidence type="ECO:0000256" key="13">
    <source>
        <dbReference type="ARBA" id="ARBA00022853"/>
    </source>
</evidence>
<evidence type="ECO:0000256" key="15">
    <source>
        <dbReference type="ARBA" id="ARBA00023002"/>
    </source>
</evidence>